<name>A0A1X6Y3S3_9RHOB</name>
<feature type="region of interest" description="Disordered" evidence="1">
    <location>
        <begin position="159"/>
        <end position="196"/>
    </location>
</feature>
<dbReference type="CDD" id="cd11297">
    <property type="entry name" value="PIN_LabA-like_N_1"/>
    <property type="match status" value="1"/>
</dbReference>
<organism evidence="3 4">
    <name type="scientific">Pseudooceanicola marinus</name>
    <dbReference type="NCBI Taxonomy" id="396013"/>
    <lineage>
        <taxon>Bacteria</taxon>
        <taxon>Pseudomonadati</taxon>
        <taxon>Pseudomonadota</taxon>
        <taxon>Alphaproteobacteria</taxon>
        <taxon>Rhodobacterales</taxon>
        <taxon>Paracoccaceae</taxon>
        <taxon>Pseudooceanicola</taxon>
    </lineage>
</organism>
<gene>
    <name evidence="3" type="ORF">PSM7751_00022</name>
</gene>
<dbReference type="PANTHER" id="PTHR35811">
    <property type="entry name" value="SLR1870 PROTEIN"/>
    <property type="match status" value="1"/>
</dbReference>
<evidence type="ECO:0000259" key="2">
    <source>
        <dbReference type="PROSITE" id="PS51644"/>
    </source>
</evidence>
<evidence type="ECO:0000313" key="3">
    <source>
        <dbReference type="EMBL" id="SLN09890.1"/>
    </source>
</evidence>
<dbReference type="AlphaFoldDB" id="A0A1X6Y3S3"/>
<evidence type="ECO:0000256" key="1">
    <source>
        <dbReference type="SAM" id="MobiDB-lite"/>
    </source>
</evidence>
<dbReference type="CDD" id="cd10146">
    <property type="entry name" value="LabA_like_C"/>
    <property type="match status" value="1"/>
</dbReference>
<dbReference type="InterPro" id="IPR021139">
    <property type="entry name" value="NYN"/>
</dbReference>
<dbReference type="InterPro" id="IPR025605">
    <property type="entry name" value="OST-HTH/LOTUS_dom"/>
</dbReference>
<dbReference type="Pfam" id="PF12872">
    <property type="entry name" value="OST-HTH"/>
    <property type="match status" value="1"/>
</dbReference>
<feature type="domain" description="HTH OST-type" evidence="2">
    <location>
        <begin position="194"/>
        <end position="268"/>
    </location>
</feature>
<reference evidence="3 4" key="1">
    <citation type="submission" date="2017-03" db="EMBL/GenBank/DDBJ databases">
        <authorList>
            <person name="Afonso C.L."/>
            <person name="Miller P.J."/>
            <person name="Scott M.A."/>
            <person name="Spackman E."/>
            <person name="Goraichik I."/>
            <person name="Dimitrov K.M."/>
            <person name="Suarez D.L."/>
            <person name="Swayne D.E."/>
        </authorList>
    </citation>
    <scope>NUCLEOTIDE SEQUENCE [LARGE SCALE GENOMIC DNA]</scope>
    <source>
        <strain evidence="3 4">CECT 7751</strain>
    </source>
</reference>
<feature type="compositionally biased region" description="Basic and acidic residues" evidence="1">
    <location>
        <begin position="159"/>
        <end position="181"/>
    </location>
</feature>
<keyword evidence="4" id="KW-1185">Reference proteome</keyword>
<dbReference type="Pfam" id="PF01936">
    <property type="entry name" value="NYN"/>
    <property type="match status" value="1"/>
</dbReference>
<dbReference type="Gene3D" id="3.30.420.610">
    <property type="entry name" value="LOTUS domain-like"/>
    <property type="match status" value="1"/>
</dbReference>
<proteinExistence type="predicted"/>
<dbReference type="Proteomes" id="UP000193963">
    <property type="component" value="Unassembled WGS sequence"/>
</dbReference>
<accession>A0A1X6Y3S3</accession>
<dbReference type="InterPro" id="IPR041966">
    <property type="entry name" value="LOTUS-like"/>
</dbReference>
<dbReference type="PANTHER" id="PTHR35811:SF1">
    <property type="entry name" value="HTH OST-TYPE DOMAIN-CONTAINING PROTEIN"/>
    <property type="match status" value="1"/>
</dbReference>
<protein>
    <submittedName>
        <fullName evidence="3">NYN domain protein</fullName>
    </submittedName>
</protein>
<sequence>MSKGVFMPTDTKPPLLAVLIDADNISAKYAEAMFEEITTLGEASIRRIYGDFSGGGPQGWSKDKLANLAIVPFQQFANTTGKNASDISLVIDAMDILHSGRFDGFVLISSDSDFTRLASRIREQGLDVFGMGMRKTPAAFVKACKRFIYVENLLPDTGKADTAKKERSGRSGTAAKEDTKEAQTPASVSEAPAETEDPTKLIIRAMDAINQDDDWYLLGQIGQYITAAKPDFDTRSYGKRKLSDLVKSLPLFETRRGEGNQVEVRRLD</sequence>
<dbReference type="Gene3D" id="3.40.50.1010">
    <property type="entry name" value="5'-nuclease"/>
    <property type="match status" value="1"/>
</dbReference>
<dbReference type="GO" id="GO:0004540">
    <property type="term" value="F:RNA nuclease activity"/>
    <property type="evidence" value="ECO:0007669"/>
    <property type="project" value="InterPro"/>
</dbReference>
<evidence type="ECO:0000313" key="4">
    <source>
        <dbReference type="Proteomes" id="UP000193963"/>
    </source>
</evidence>
<dbReference type="EMBL" id="FWFN01000001">
    <property type="protein sequence ID" value="SLN09890.1"/>
    <property type="molecule type" value="Genomic_DNA"/>
</dbReference>
<dbReference type="PROSITE" id="PS51644">
    <property type="entry name" value="HTH_OST"/>
    <property type="match status" value="1"/>
</dbReference>